<feature type="chain" id="PRO_5034424173" description="Peptidase A1 domain-containing protein" evidence="5">
    <location>
        <begin position="21"/>
        <end position="398"/>
    </location>
</feature>
<dbReference type="PRINTS" id="PR00792">
    <property type="entry name" value="PEPSIN"/>
</dbReference>
<dbReference type="EMBL" id="JAACJL010000015">
    <property type="protein sequence ID" value="KAF4620824.1"/>
    <property type="molecule type" value="Genomic_DNA"/>
</dbReference>
<dbReference type="PANTHER" id="PTHR47966:SF51">
    <property type="entry name" value="BETA-SITE APP-CLEAVING ENZYME, ISOFORM A-RELATED"/>
    <property type="match status" value="1"/>
</dbReference>
<comment type="caution">
    <text evidence="7">The sequence shown here is derived from an EMBL/GenBank/DDBJ whole genome shotgun (WGS) entry which is preliminary data.</text>
</comment>
<dbReference type="SUPFAM" id="SSF50630">
    <property type="entry name" value="Acid proteases"/>
    <property type="match status" value="1"/>
</dbReference>
<gene>
    <name evidence="7" type="ORF">D9613_000878</name>
</gene>
<keyword evidence="5" id="KW-0732">Signal</keyword>
<sequence length="398" mass="42269">MLKNFAILVTLGFCYALAEGGPPAIPHRIHIQARAHPKSSFLRRRALSPIDVPLSDFFLGTDLQWFGNITVGTPPQILSVIFDTGSPFLEITSDLCTRCPQKKFNTSASSTFVDGNTTGIFSFATGGGVDPVIDNDYSLTVHTAADTIGLVNGFSAPDIEILLIINQTTKFDIDPYDGIQGLGASAQGLFAALISQSLPGNMYLTPKAVGNAELILGGIDSTKFTGEPIFGDLPPAETELPPSVWLLNSPGISVNGHTTGFLNTSRQIIFDSGTSNVVFPTNTTEAIYALISPDIKPFPAEPGAYGMACDRIAYLPATLDFTFTSQNGTAFNLTIPTVELNVGPFASNTSHCQTLINALEGVEGVLGGSLLKHYYTIYDIGAKRIGFAPAKLLSAQVL</sequence>
<dbReference type="InterPro" id="IPR001969">
    <property type="entry name" value="Aspartic_peptidase_AS"/>
</dbReference>
<keyword evidence="4" id="KW-0378">Hydrolase</keyword>
<dbReference type="GO" id="GO:0006508">
    <property type="term" value="P:proteolysis"/>
    <property type="evidence" value="ECO:0007669"/>
    <property type="project" value="UniProtKB-KW"/>
</dbReference>
<dbReference type="PANTHER" id="PTHR47966">
    <property type="entry name" value="BETA-SITE APP-CLEAVING ENZYME, ISOFORM A-RELATED"/>
    <property type="match status" value="1"/>
</dbReference>
<keyword evidence="8" id="KW-1185">Reference proteome</keyword>
<protein>
    <recommendedName>
        <fullName evidence="6">Peptidase A1 domain-containing protein</fullName>
    </recommendedName>
</protein>
<dbReference type="CDD" id="cd05471">
    <property type="entry name" value="pepsin_like"/>
    <property type="match status" value="1"/>
</dbReference>
<comment type="similarity">
    <text evidence="1 4">Belongs to the peptidase A1 family.</text>
</comment>
<dbReference type="PROSITE" id="PS51767">
    <property type="entry name" value="PEPTIDASE_A1"/>
    <property type="match status" value="1"/>
</dbReference>
<name>A0A8H4R018_9AGAR</name>
<reference evidence="7 8" key="1">
    <citation type="submission" date="2019-12" db="EMBL/GenBank/DDBJ databases">
        <authorList>
            <person name="Floudas D."/>
            <person name="Bentzer J."/>
            <person name="Ahren D."/>
            <person name="Johansson T."/>
            <person name="Persson P."/>
            <person name="Tunlid A."/>
        </authorList>
    </citation>
    <scope>NUCLEOTIDE SEQUENCE [LARGE SCALE GENOMIC DNA]</scope>
    <source>
        <strain evidence="7 8">CBS 102.39</strain>
    </source>
</reference>
<evidence type="ECO:0000313" key="7">
    <source>
        <dbReference type="EMBL" id="KAF4620824.1"/>
    </source>
</evidence>
<evidence type="ECO:0000256" key="1">
    <source>
        <dbReference type="ARBA" id="ARBA00007447"/>
    </source>
</evidence>
<dbReference type="PROSITE" id="PS00141">
    <property type="entry name" value="ASP_PROTEASE"/>
    <property type="match status" value="1"/>
</dbReference>
<keyword evidence="2 4" id="KW-0064">Aspartyl protease</keyword>
<dbReference type="Gene3D" id="2.40.70.10">
    <property type="entry name" value="Acid Proteases"/>
    <property type="match status" value="2"/>
</dbReference>
<organism evidence="7 8">
    <name type="scientific">Agrocybe pediades</name>
    <dbReference type="NCBI Taxonomy" id="84607"/>
    <lineage>
        <taxon>Eukaryota</taxon>
        <taxon>Fungi</taxon>
        <taxon>Dikarya</taxon>
        <taxon>Basidiomycota</taxon>
        <taxon>Agaricomycotina</taxon>
        <taxon>Agaricomycetes</taxon>
        <taxon>Agaricomycetidae</taxon>
        <taxon>Agaricales</taxon>
        <taxon>Agaricineae</taxon>
        <taxon>Strophariaceae</taxon>
        <taxon>Agrocybe</taxon>
    </lineage>
</organism>
<feature type="signal peptide" evidence="5">
    <location>
        <begin position="1"/>
        <end position="20"/>
    </location>
</feature>
<dbReference type="InterPro" id="IPR034164">
    <property type="entry name" value="Pepsin-like_dom"/>
</dbReference>
<accession>A0A8H4R018</accession>
<evidence type="ECO:0000259" key="6">
    <source>
        <dbReference type="PROSITE" id="PS51767"/>
    </source>
</evidence>
<keyword evidence="4" id="KW-0645">Protease</keyword>
<feature type="active site" evidence="3">
    <location>
        <position position="83"/>
    </location>
</feature>
<feature type="domain" description="Peptidase A1" evidence="6">
    <location>
        <begin position="65"/>
        <end position="388"/>
    </location>
</feature>
<evidence type="ECO:0000256" key="4">
    <source>
        <dbReference type="RuleBase" id="RU000454"/>
    </source>
</evidence>
<dbReference type="GO" id="GO:0004190">
    <property type="term" value="F:aspartic-type endopeptidase activity"/>
    <property type="evidence" value="ECO:0007669"/>
    <property type="project" value="UniProtKB-KW"/>
</dbReference>
<dbReference type="InterPro" id="IPR033121">
    <property type="entry name" value="PEPTIDASE_A1"/>
</dbReference>
<dbReference type="AlphaFoldDB" id="A0A8H4R018"/>
<evidence type="ECO:0000256" key="5">
    <source>
        <dbReference type="SAM" id="SignalP"/>
    </source>
</evidence>
<evidence type="ECO:0000313" key="8">
    <source>
        <dbReference type="Proteomes" id="UP000521872"/>
    </source>
</evidence>
<dbReference type="InterPro" id="IPR001461">
    <property type="entry name" value="Aspartic_peptidase_A1"/>
</dbReference>
<proteinExistence type="inferred from homology"/>
<dbReference type="InterPro" id="IPR021109">
    <property type="entry name" value="Peptidase_aspartic_dom_sf"/>
</dbReference>
<evidence type="ECO:0000256" key="2">
    <source>
        <dbReference type="ARBA" id="ARBA00022750"/>
    </source>
</evidence>
<dbReference type="Proteomes" id="UP000521872">
    <property type="component" value="Unassembled WGS sequence"/>
</dbReference>
<dbReference type="Pfam" id="PF00026">
    <property type="entry name" value="Asp"/>
    <property type="match status" value="1"/>
</dbReference>
<evidence type="ECO:0000256" key="3">
    <source>
        <dbReference type="PIRSR" id="PIRSR601461-1"/>
    </source>
</evidence>
<feature type="active site" evidence="3">
    <location>
        <position position="271"/>
    </location>
</feature>